<sequence length="158" mass="17980">MKKCILLMLFSFTLILSACSQTEEDTEEYAGIIGDEQTLGYEYTVSKEQNRFFWEIGYKGDISIIEECAANQEDLVNYMNAVNDSKLVLAKLITSVSYLLIIIITTLFLYKKNRKTLKDSGVVITILSGIAIYIAFKSSFDLIGLLQDTKYYYLILTN</sequence>
<reference evidence="3 4" key="1">
    <citation type="submission" date="2022-03" db="EMBL/GenBank/DDBJ databases">
        <authorList>
            <person name="Jo J.-H."/>
            <person name="Im W.-T."/>
        </authorList>
    </citation>
    <scope>NUCLEOTIDE SEQUENCE [LARGE SCALE GENOMIC DNA]</scope>
    <source>
        <strain evidence="3 4">MA9</strain>
    </source>
</reference>
<keyword evidence="1" id="KW-1133">Transmembrane helix</keyword>
<dbReference type="PROSITE" id="PS51257">
    <property type="entry name" value="PROKAR_LIPOPROTEIN"/>
    <property type="match status" value="1"/>
</dbReference>
<keyword evidence="2" id="KW-0732">Signal</keyword>
<protein>
    <submittedName>
        <fullName evidence="3">Uncharacterized protein</fullName>
    </submittedName>
</protein>
<keyword evidence="1" id="KW-0812">Transmembrane</keyword>
<feature type="transmembrane region" description="Helical" evidence="1">
    <location>
        <begin position="122"/>
        <end position="140"/>
    </location>
</feature>
<feature type="signal peptide" evidence="2">
    <location>
        <begin position="1"/>
        <end position="20"/>
    </location>
</feature>
<dbReference type="RefSeq" id="WP_241368710.1">
    <property type="nucleotide sequence ID" value="NZ_JAKZFC010000002.1"/>
</dbReference>
<gene>
    <name evidence="3" type="ORF">LZ480_07050</name>
</gene>
<feature type="transmembrane region" description="Helical" evidence="1">
    <location>
        <begin position="88"/>
        <end position="110"/>
    </location>
</feature>
<keyword evidence="1" id="KW-0472">Membrane</keyword>
<dbReference type="EMBL" id="JAKZFC010000002">
    <property type="protein sequence ID" value="MCH7321648.1"/>
    <property type="molecule type" value="Genomic_DNA"/>
</dbReference>
<organism evidence="3 4">
    <name type="scientific">Solibacillus palustris</name>
    <dbReference type="NCBI Taxonomy" id="2908203"/>
    <lineage>
        <taxon>Bacteria</taxon>
        <taxon>Bacillati</taxon>
        <taxon>Bacillota</taxon>
        <taxon>Bacilli</taxon>
        <taxon>Bacillales</taxon>
        <taxon>Caryophanaceae</taxon>
        <taxon>Solibacillus</taxon>
    </lineage>
</organism>
<accession>A0ABS9UBC3</accession>
<evidence type="ECO:0000313" key="3">
    <source>
        <dbReference type="EMBL" id="MCH7321648.1"/>
    </source>
</evidence>
<keyword evidence="4" id="KW-1185">Reference proteome</keyword>
<dbReference type="Proteomes" id="UP001316087">
    <property type="component" value="Unassembled WGS sequence"/>
</dbReference>
<feature type="chain" id="PRO_5046112844" evidence="2">
    <location>
        <begin position="21"/>
        <end position="158"/>
    </location>
</feature>
<evidence type="ECO:0000256" key="2">
    <source>
        <dbReference type="SAM" id="SignalP"/>
    </source>
</evidence>
<evidence type="ECO:0000256" key="1">
    <source>
        <dbReference type="SAM" id="Phobius"/>
    </source>
</evidence>
<comment type="caution">
    <text evidence="3">The sequence shown here is derived from an EMBL/GenBank/DDBJ whole genome shotgun (WGS) entry which is preliminary data.</text>
</comment>
<evidence type="ECO:0000313" key="4">
    <source>
        <dbReference type="Proteomes" id="UP001316087"/>
    </source>
</evidence>
<name>A0ABS9UBC3_9BACL</name>
<proteinExistence type="predicted"/>